<organism evidence="1 2">
    <name type="scientific">Mycolicibacterium neoaurum VKM Ac-1815D</name>
    <dbReference type="NCBI Taxonomy" id="700508"/>
    <lineage>
        <taxon>Bacteria</taxon>
        <taxon>Bacillati</taxon>
        <taxon>Actinomycetota</taxon>
        <taxon>Actinomycetes</taxon>
        <taxon>Mycobacteriales</taxon>
        <taxon>Mycobacteriaceae</taxon>
        <taxon>Mycolicibacterium</taxon>
    </lineage>
</organism>
<protein>
    <submittedName>
        <fullName evidence="1">Uncharacterized protein</fullName>
    </submittedName>
</protein>
<dbReference type="EMBL" id="CP006936">
    <property type="protein sequence ID" value="AHC27984.1"/>
    <property type="molecule type" value="Genomic_DNA"/>
</dbReference>
<sequence length="84" mass="9127">MVDDVVPPQPAPALVGHSESLTDNDIHVVEWETDLTPRARLLLPGNQQMKFTAALARRTVTIWANDRSFTYCSTGQSSGPGPHG</sequence>
<dbReference type="AlphaFoldDB" id="V5XJQ9"/>
<dbReference type="GeneID" id="96993026"/>
<dbReference type="HOGENOM" id="CLU_2523999_0_0_11"/>
<evidence type="ECO:0000313" key="2">
    <source>
        <dbReference type="Proteomes" id="UP000018763"/>
    </source>
</evidence>
<gene>
    <name evidence="1" type="ORF">D174_16695</name>
</gene>
<name>V5XJQ9_MYCNE</name>
<reference evidence="1 2" key="1">
    <citation type="journal article" date="2014" name="Genome Announc.">
        <title>Complete Genome Sequence of Sterol-Transforming Mycobacterium neoaurum Strain VKM Ac-1815D.</title>
        <authorList>
            <person name="Shtratnikova V.Y."/>
            <person name="Bragin E.Y."/>
            <person name="Dovbnya D.V."/>
            <person name="Pekov Y.A."/>
            <person name="Schelkunov M.I."/>
            <person name="Strizhov N."/>
            <person name="Ivashina T.V."/>
            <person name="Ashapkin V.V."/>
            <person name="Donova M.V."/>
        </authorList>
    </citation>
    <scope>NUCLEOTIDE SEQUENCE [LARGE SCALE GENOMIC DNA]</scope>
    <source>
        <strain evidence="1 2">VKM Ac-1815D</strain>
    </source>
</reference>
<evidence type="ECO:0000313" key="1">
    <source>
        <dbReference type="EMBL" id="AHC27984.1"/>
    </source>
</evidence>
<proteinExistence type="predicted"/>
<accession>V5XJQ9</accession>
<dbReference type="Proteomes" id="UP000018763">
    <property type="component" value="Chromosome"/>
</dbReference>
<dbReference type="KEGG" id="mne:D174_16695"/>
<dbReference type="RefSeq" id="WP_019509805.1">
    <property type="nucleotide sequence ID" value="NC_023036.2"/>
</dbReference>
<keyword evidence="2" id="KW-1185">Reference proteome</keyword>